<feature type="chain" id="PRO_5037035557" evidence="1">
    <location>
        <begin position="24"/>
        <end position="138"/>
    </location>
</feature>
<dbReference type="Proteomes" id="UP000613160">
    <property type="component" value="Unassembled WGS sequence"/>
</dbReference>
<keyword evidence="1" id="KW-0732">Signal</keyword>
<evidence type="ECO:0000313" key="3">
    <source>
        <dbReference type="Proteomes" id="UP000613160"/>
    </source>
</evidence>
<sequence length="138" mass="14597">MRKCLQSLVLVLVLAGGASSAWADDASDIRAVITQQLQAFKTGDGAAAYSLAAPNIQRMFPSPEIFMSMVQSGYAPVFQSSNATFGPLKAEGPGFRQEVNLTDPSGQSHIASYTLERQPDGSLKITGCSIRKGNDLSA</sequence>
<name>A0A916YFE3_9HYPH</name>
<comment type="caution">
    <text evidence="2">The sequence shown here is derived from an EMBL/GenBank/DDBJ whole genome shotgun (WGS) entry which is preliminary data.</text>
</comment>
<keyword evidence="3" id="KW-1185">Reference proteome</keyword>
<evidence type="ECO:0000313" key="2">
    <source>
        <dbReference type="EMBL" id="GGD42983.1"/>
    </source>
</evidence>
<dbReference type="RefSeq" id="WP_188855365.1">
    <property type="nucleotide sequence ID" value="NZ_BMJJ01000022.1"/>
</dbReference>
<gene>
    <name evidence="2" type="ORF">GCM10011335_52050</name>
</gene>
<protein>
    <submittedName>
        <fullName evidence="2">DUF4864 domain-containing protein</fullName>
    </submittedName>
</protein>
<reference evidence="2" key="1">
    <citation type="journal article" date="2014" name="Int. J. Syst. Evol. Microbiol.">
        <title>Complete genome sequence of Corynebacterium casei LMG S-19264T (=DSM 44701T), isolated from a smear-ripened cheese.</title>
        <authorList>
            <consortium name="US DOE Joint Genome Institute (JGI-PGF)"/>
            <person name="Walter F."/>
            <person name="Albersmeier A."/>
            <person name="Kalinowski J."/>
            <person name="Ruckert C."/>
        </authorList>
    </citation>
    <scope>NUCLEOTIDE SEQUENCE</scope>
    <source>
        <strain evidence="2">CGMCC 1.15493</strain>
    </source>
</reference>
<feature type="signal peptide" evidence="1">
    <location>
        <begin position="1"/>
        <end position="23"/>
    </location>
</feature>
<dbReference type="AlphaFoldDB" id="A0A916YFE3"/>
<reference evidence="2" key="2">
    <citation type="submission" date="2020-09" db="EMBL/GenBank/DDBJ databases">
        <authorList>
            <person name="Sun Q."/>
            <person name="Zhou Y."/>
        </authorList>
    </citation>
    <scope>NUCLEOTIDE SEQUENCE</scope>
    <source>
        <strain evidence="2">CGMCC 1.15493</strain>
    </source>
</reference>
<dbReference type="Pfam" id="PF16156">
    <property type="entry name" value="DUF4864"/>
    <property type="match status" value="1"/>
</dbReference>
<proteinExistence type="predicted"/>
<dbReference type="InterPro" id="IPR032347">
    <property type="entry name" value="DUF4864"/>
</dbReference>
<accession>A0A916YFE3</accession>
<evidence type="ECO:0000256" key="1">
    <source>
        <dbReference type="SAM" id="SignalP"/>
    </source>
</evidence>
<organism evidence="2 3">
    <name type="scientific">Aureimonas glaciei</name>
    <dbReference type="NCBI Taxonomy" id="1776957"/>
    <lineage>
        <taxon>Bacteria</taxon>
        <taxon>Pseudomonadati</taxon>
        <taxon>Pseudomonadota</taxon>
        <taxon>Alphaproteobacteria</taxon>
        <taxon>Hyphomicrobiales</taxon>
        <taxon>Aurantimonadaceae</taxon>
        <taxon>Aureimonas</taxon>
    </lineage>
</organism>
<dbReference type="EMBL" id="BMJJ01000022">
    <property type="protein sequence ID" value="GGD42983.1"/>
    <property type="molecule type" value="Genomic_DNA"/>
</dbReference>